<evidence type="ECO:0000259" key="1">
    <source>
        <dbReference type="PROSITE" id="PS51819"/>
    </source>
</evidence>
<keyword evidence="3" id="KW-1185">Reference proteome</keyword>
<dbReference type="Pfam" id="PF00903">
    <property type="entry name" value="Glyoxalase"/>
    <property type="match status" value="1"/>
</dbReference>
<dbReference type="AlphaFoldDB" id="A0A2P7AZB7"/>
<dbReference type="PANTHER" id="PTHR21366:SF22">
    <property type="entry name" value="VOC DOMAIN-CONTAINING PROTEIN"/>
    <property type="match status" value="1"/>
</dbReference>
<dbReference type="PANTHER" id="PTHR21366">
    <property type="entry name" value="GLYOXALASE FAMILY PROTEIN"/>
    <property type="match status" value="1"/>
</dbReference>
<accession>A0A2P7AZB7</accession>
<evidence type="ECO:0000313" key="2">
    <source>
        <dbReference type="EMBL" id="PSH59575.1"/>
    </source>
</evidence>
<evidence type="ECO:0000313" key="3">
    <source>
        <dbReference type="Proteomes" id="UP000241158"/>
    </source>
</evidence>
<organism evidence="2 3">
    <name type="scientific">Phyllobacterium endophyticum</name>
    <dbReference type="NCBI Taxonomy" id="1149773"/>
    <lineage>
        <taxon>Bacteria</taxon>
        <taxon>Pseudomonadati</taxon>
        <taxon>Pseudomonadota</taxon>
        <taxon>Alphaproteobacteria</taxon>
        <taxon>Hyphomicrobiales</taxon>
        <taxon>Phyllobacteriaceae</taxon>
        <taxon>Phyllobacterium</taxon>
    </lineage>
</organism>
<dbReference type="PROSITE" id="PS51819">
    <property type="entry name" value="VOC"/>
    <property type="match status" value="1"/>
</dbReference>
<keyword evidence="2" id="KW-0560">Oxidoreductase</keyword>
<comment type="caution">
    <text evidence="2">The sequence shown here is derived from an EMBL/GenBank/DDBJ whole genome shotgun (WGS) entry which is preliminary data.</text>
</comment>
<dbReference type="InterPro" id="IPR050383">
    <property type="entry name" value="GlyoxalaseI/FosfomycinResist"/>
</dbReference>
<dbReference type="RefSeq" id="WP_106714878.1">
    <property type="nucleotide sequence ID" value="NZ_JACHXT010000002.1"/>
</dbReference>
<reference evidence="3" key="1">
    <citation type="submission" date="2017-11" db="EMBL/GenBank/DDBJ databases">
        <authorList>
            <person name="Kuznetsova I."/>
            <person name="Sazanova A."/>
            <person name="Chirak E."/>
            <person name="Safronova V."/>
            <person name="Willems A."/>
        </authorList>
    </citation>
    <scope>NUCLEOTIDE SEQUENCE [LARGE SCALE GENOMIC DNA]</scope>
    <source>
        <strain evidence="3">PEPV15</strain>
    </source>
</reference>
<dbReference type="InterPro" id="IPR004360">
    <property type="entry name" value="Glyas_Fos-R_dOase_dom"/>
</dbReference>
<sequence>MQPSGVLETALYVTDVEATARFYGGVLGLECILRAGEESVFFRCGPGVLILFNALKLQERPKGGLPIPSHGATGPGHVCFRATRDEIAEWKSHLEAHGVAIESEFDWPNGAHSLYFRDPSGNSIEFAEPELWNRK</sequence>
<feature type="domain" description="VOC" evidence="1">
    <location>
        <begin position="5"/>
        <end position="129"/>
    </location>
</feature>
<proteinExistence type="predicted"/>
<dbReference type="SUPFAM" id="SSF54593">
    <property type="entry name" value="Glyoxalase/Bleomycin resistance protein/Dihydroxybiphenyl dioxygenase"/>
    <property type="match status" value="1"/>
</dbReference>
<dbReference type="InterPro" id="IPR029068">
    <property type="entry name" value="Glyas_Bleomycin-R_OHBP_Dase"/>
</dbReference>
<dbReference type="OrthoDB" id="9812656at2"/>
<protein>
    <submittedName>
        <fullName evidence="2">Glyoxalase/bleomycin resistance/extradiol dioxygenase family protein</fullName>
    </submittedName>
</protein>
<dbReference type="InterPro" id="IPR037523">
    <property type="entry name" value="VOC_core"/>
</dbReference>
<name>A0A2P7AZB7_9HYPH</name>
<gene>
    <name evidence="2" type="ORF">CU100_01980</name>
</gene>
<dbReference type="Gene3D" id="3.10.180.10">
    <property type="entry name" value="2,3-Dihydroxybiphenyl 1,2-Dioxygenase, domain 1"/>
    <property type="match status" value="1"/>
</dbReference>
<dbReference type="EMBL" id="PGGN01000001">
    <property type="protein sequence ID" value="PSH59575.1"/>
    <property type="molecule type" value="Genomic_DNA"/>
</dbReference>
<dbReference type="Proteomes" id="UP000241158">
    <property type="component" value="Unassembled WGS sequence"/>
</dbReference>
<keyword evidence="2" id="KW-0223">Dioxygenase</keyword>
<dbReference type="GO" id="GO:0051213">
    <property type="term" value="F:dioxygenase activity"/>
    <property type="evidence" value="ECO:0007669"/>
    <property type="project" value="UniProtKB-KW"/>
</dbReference>